<keyword evidence="2" id="KW-1185">Reference proteome</keyword>
<dbReference type="AlphaFoldDB" id="A0ABD0Q8Y1"/>
<organism evidence="1 2">
    <name type="scientific">Cirrhinus mrigala</name>
    <name type="common">Mrigala</name>
    <dbReference type="NCBI Taxonomy" id="683832"/>
    <lineage>
        <taxon>Eukaryota</taxon>
        <taxon>Metazoa</taxon>
        <taxon>Chordata</taxon>
        <taxon>Craniata</taxon>
        <taxon>Vertebrata</taxon>
        <taxon>Euteleostomi</taxon>
        <taxon>Actinopterygii</taxon>
        <taxon>Neopterygii</taxon>
        <taxon>Teleostei</taxon>
        <taxon>Ostariophysi</taxon>
        <taxon>Cypriniformes</taxon>
        <taxon>Cyprinidae</taxon>
        <taxon>Labeoninae</taxon>
        <taxon>Labeonini</taxon>
        <taxon>Cirrhinus</taxon>
    </lineage>
</organism>
<sequence>MATRTSAWIQLPALALSVHGQTHGFALRELLEESQPWCAPNQRGELRSVDG</sequence>
<protein>
    <submittedName>
        <fullName evidence="1">Uncharacterized protein</fullName>
    </submittedName>
</protein>
<evidence type="ECO:0000313" key="2">
    <source>
        <dbReference type="Proteomes" id="UP001529510"/>
    </source>
</evidence>
<feature type="non-terminal residue" evidence="1">
    <location>
        <position position="51"/>
    </location>
</feature>
<dbReference type="Proteomes" id="UP001529510">
    <property type="component" value="Unassembled WGS sequence"/>
</dbReference>
<accession>A0ABD0Q8Y1</accession>
<evidence type="ECO:0000313" key="1">
    <source>
        <dbReference type="EMBL" id="KAL0182698.1"/>
    </source>
</evidence>
<proteinExistence type="predicted"/>
<comment type="caution">
    <text evidence="1">The sequence shown here is derived from an EMBL/GenBank/DDBJ whole genome shotgun (WGS) entry which is preliminary data.</text>
</comment>
<reference evidence="1 2" key="1">
    <citation type="submission" date="2024-05" db="EMBL/GenBank/DDBJ databases">
        <title>Genome sequencing and assembly of Indian major carp, Cirrhinus mrigala (Hamilton, 1822).</title>
        <authorList>
            <person name="Mohindra V."/>
            <person name="Chowdhury L.M."/>
            <person name="Lal K."/>
            <person name="Jena J.K."/>
        </authorList>
    </citation>
    <scope>NUCLEOTIDE SEQUENCE [LARGE SCALE GENOMIC DNA]</scope>
    <source>
        <strain evidence="1">CM1030</strain>
        <tissue evidence="1">Blood</tissue>
    </source>
</reference>
<name>A0ABD0Q8Y1_CIRMR</name>
<dbReference type="EMBL" id="JAMKFB020000010">
    <property type="protein sequence ID" value="KAL0182698.1"/>
    <property type="molecule type" value="Genomic_DNA"/>
</dbReference>
<gene>
    <name evidence="1" type="ORF">M9458_022073</name>
</gene>